<accession>L7EZP5</accession>
<keyword evidence="2" id="KW-1185">Reference proteome</keyword>
<evidence type="ECO:0000313" key="2">
    <source>
        <dbReference type="Proteomes" id="UP000010931"/>
    </source>
</evidence>
<gene>
    <name evidence="1" type="ORF">STRTUCAR8_05582</name>
</gene>
<dbReference type="PATRIC" id="fig|698760.3.peg.6970"/>
<comment type="caution">
    <text evidence="1">The sequence shown here is derived from an EMBL/GenBank/DDBJ whole genome shotgun (WGS) entry which is preliminary data.</text>
</comment>
<proteinExistence type="predicted"/>
<dbReference type="EMBL" id="AEJB01000475">
    <property type="protein sequence ID" value="ELP64176.1"/>
    <property type="molecule type" value="Genomic_DNA"/>
</dbReference>
<name>L7EZP5_STRT8</name>
<organism evidence="1 2">
    <name type="scientific">Streptomyces turgidiscabies (strain Car8)</name>
    <dbReference type="NCBI Taxonomy" id="698760"/>
    <lineage>
        <taxon>Bacteria</taxon>
        <taxon>Bacillati</taxon>
        <taxon>Actinomycetota</taxon>
        <taxon>Actinomycetes</taxon>
        <taxon>Kitasatosporales</taxon>
        <taxon>Streptomycetaceae</taxon>
        <taxon>Streptomyces</taxon>
    </lineage>
</organism>
<sequence>MTRTRRIGVPRPHQAAGSLKGQPLLRCGGYVRGMTVQIKLIGQAEPVQWKDEKPARPSFREYSYWCLSSGALRIDVTVQNVDDEGHQSQYGTTTEIVYGPHAWEQVEGDGETGA</sequence>
<evidence type="ECO:0000313" key="1">
    <source>
        <dbReference type="EMBL" id="ELP64176.1"/>
    </source>
</evidence>
<dbReference type="AlphaFoldDB" id="L7EZP5"/>
<reference evidence="1 2" key="1">
    <citation type="journal article" date="2011" name="Plasmid">
        <title>Streptomyces turgidiscabies Car8 contains a modular pathogenicity island that shares virulence genes with other actinobacterial plant pathogens.</title>
        <authorList>
            <person name="Huguet-Tapia J.C."/>
            <person name="Badger J.H."/>
            <person name="Loria R."/>
            <person name="Pettis G.S."/>
        </authorList>
    </citation>
    <scope>NUCLEOTIDE SEQUENCE [LARGE SCALE GENOMIC DNA]</scope>
    <source>
        <strain evidence="1 2">Car8</strain>
    </source>
</reference>
<dbReference type="Proteomes" id="UP000010931">
    <property type="component" value="Unassembled WGS sequence"/>
</dbReference>
<protein>
    <submittedName>
        <fullName evidence="1">Uncharacterized protein</fullName>
    </submittedName>
</protein>